<dbReference type="InterPro" id="IPR002885">
    <property type="entry name" value="PPR_rpt"/>
</dbReference>
<dbReference type="InterPro" id="IPR011990">
    <property type="entry name" value="TPR-like_helical_dom_sf"/>
</dbReference>
<keyword evidence="5" id="KW-1185">Reference proteome</keyword>
<dbReference type="EMBL" id="PKPP01007421">
    <property type="protein sequence ID" value="PWA53431.1"/>
    <property type="molecule type" value="Genomic_DNA"/>
</dbReference>
<accession>A0A2U1LWR1</accession>
<name>A0A2U1LWR1_ARTAN</name>
<reference evidence="4 5" key="1">
    <citation type="journal article" date="2018" name="Mol. Plant">
        <title>The genome of Artemisia annua provides insight into the evolution of Asteraceae family and artemisinin biosynthesis.</title>
        <authorList>
            <person name="Shen Q."/>
            <person name="Zhang L."/>
            <person name="Liao Z."/>
            <person name="Wang S."/>
            <person name="Yan T."/>
            <person name="Shi P."/>
            <person name="Liu M."/>
            <person name="Fu X."/>
            <person name="Pan Q."/>
            <person name="Wang Y."/>
            <person name="Lv Z."/>
            <person name="Lu X."/>
            <person name="Zhang F."/>
            <person name="Jiang W."/>
            <person name="Ma Y."/>
            <person name="Chen M."/>
            <person name="Hao X."/>
            <person name="Li L."/>
            <person name="Tang Y."/>
            <person name="Lv G."/>
            <person name="Zhou Y."/>
            <person name="Sun X."/>
            <person name="Brodelius P.E."/>
            <person name="Rose J.K.C."/>
            <person name="Tang K."/>
        </authorList>
    </citation>
    <scope>NUCLEOTIDE SEQUENCE [LARGE SCALE GENOMIC DNA]</scope>
    <source>
        <strain evidence="5">cv. Huhao1</strain>
        <tissue evidence="4">Leaf</tissue>
    </source>
</reference>
<comment type="caution">
    <text evidence="4">The sequence shown here is derived from an EMBL/GenBank/DDBJ whole genome shotgun (WGS) entry which is preliminary data.</text>
</comment>
<dbReference type="Proteomes" id="UP000245207">
    <property type="component" value="Unassembled WGS sequence"/>
</dbReference>
<evidence type="ECO:0000313" key="5">
    <source>
        <dbReference type="Proteomes" id="UP000245207"/>
    </source>
</evidence>
<evidence type="ECO:0000313" key="4">
    <source>
        <dbReference type="EMBL" id="PWA53431.1"/>
    </source>
</evidence>
<dbReference type="PANTHER" id="PTHR46128">
    <property type="entry name" value="MITOCHONDRIAL GROUP I INTRON SPLICING FACTOR CCM1"/>
    <property type="match status" value="1"/>
</dbReference>
<dbReference type="OrthoDB" id="42736at2759"/>
<evidence type="ECO:0000256" key="2">
    <source>
        <dbReference type="ARBA" id="ARBA00022737"/>
    </source>
</evidence>
<dbReference type="InterPro" id="IPR050872">
    <property type="entry name" value="PPR_P_subfamily"/>
</dbReference>
<dbReference type="AlphaFoldDB" id="A0A2U1LWR1"/>
<keyword evidence="2" id="KW-0677">Repeat</keyword>
<dbReference type="Pfam" id="PF13041">
    <property type="entry name" value="PPR_2"/>
    <property type="match status" value="1"/>
</dbReference>
<feature type="repeat" description="PPR" evidence="3">
    <location>
        <begin position="80"/>
        <end position="114"/>
    </location>
</feature>
<dbReference type="STRING" id="35608.A0A2U1LWR1"/>
<feature type="repeat" description="PPR" evidence="3">
    <location>
        <begin position="115"/>
        <end position="143"/>
    </location>
</feature>
<evidence type="ECO:0000256" key="1">
    <source>
        <dbReference type="ARBA" id="ARBA00007626"/>
    </source>
</evidence>
<proteinExistence type="inferred from homology"/>
<dbReference type="PROSITE" id="PS51375">
    <property type="entry name" value="PPR"/>
    <property type="match status" value="2"/>
</dbReference>
<dbReference type="Gene3D" id="1.25.40.10">
    <property type="entry name" value="Tetratricopeptide repeat domain"/>
    <property type="match status" value="2"/>
</dbReference>
<dbReference type="PANTHER" id="PTHR46128:SF358">
    <property type="entry name" value="TETRATRICOPEPTIDE REPEAT (TPR)-LIKE SUPERFAMILY PROTEIN"/>
    <property type="match status" value="1"/>
</dbReference>
<dbReference type="NCBIfam" id="TIGR00756">
    <property type="entry name" value="PPR"/>
    <property type="match status" value="2"/>
</dbReference>
<organism evidence="4 5">
    <name type="scientific">Artemisia annua</name>
    <name type="common">Sweet wormwood</name>
    <dbReference type="NCBI Taxonomy" id="35608"/>
    <lineage>
        <taxon>Eukaryota</taxon>
        <taxon>Viridiplantae</taxon>
        <taxon>Streptophyta</taxon>
        <taxon>Embryophyta</taxon>
        <taxon>Tracheophyta</taxon>
        <taxon>Spermatophyta</taxon>
        <taxon>Magnoliopsida</taxon>
        <taxon>eudicotyledons</taxon>
        <taxon>Gunneridae</taxon>
        <taxon>Pentapetalae</taxon>
        <taxon>asterids</taxon>
        <taxon>campanulids</taxon>
        <taxon>Asterales</taxon>
        <taxon>Asteraceae</taxon>
        <taxon>Asteroideae</taxon>
        <taxon>Anthemideae</taxon>
        <taxon>Artemisiinae</taxon>
        <taxon>Artemisia</taxon>
    </lineage>
</organism>
<comment type="similarity">
    <text evidence="1">Belongs to the PPR family. P subfamily.</text>
</comment>
<protein>
    <submittedName>
        <fullName evidence="4">Pentatricopeptide repeat protein</fullName>
    </submittedName>
</protein>
<dbReference type="Pfam" id="PF01535">
    <property type="entry name" value="PPR"/>
    <property type="match status" value="1"/>
</dbReference>
<sequence length="143" mass="16124">MCAIGVPVDTSIMSIAIKCCCQLSHTDDGFAILGYCFRRCIVPNVFIFGALLDGLILVDRIREAEIFFKKLIKDKICEPNVVMYSTMIKGLCKFGHNDIAIQLLRLMDERGCKPDVVAYSNIIDSLCKDQMIDDAFKLFKEMV</sequence>
<evidence type="ECO:0000256" key="3">
    <source>
        <dbReference type="PROSITE-ProRule" id="PRU00708"/>
    </source>
</evidence>
<gene>
    <name evidence="4" type="ORF">CTI12_AA424550</name>
</gene>